<dbReference type="EMBL" id="OE180046">
    <property type="protein sequence ID" value="CAD7570414.1"/>
    <property type="molecule type" value="Genomic_DNA"/>
</dbReference>
<keyword evidence="1" id="KW-0812">Transmembrane</keyword>
<evidence type="ECO:0000256" key="1">
    <source>
        <dbReference type="SAM" id="Phobius"/>
    </source>
</evidence>
<reference evidence="2" key="1">
    <citation type="submission" date="2020-11" db="EMBL/GenBank/DDBJ databases">
        <authorList>
            <person name="Tran Van P."/>
        </authorList>
    </citation>
    <scope>NUCLEOTIDE SEQUENCE</scope>
</reference>
<sequence>MTGYLREWNTFNIACKGSYFFSFGYKRFQFVDETGNKNFFFFNFLRSLVRLRLFFGYYWLFIFVYSKTISSLVLSTSNSVVSSWAVVESKLCSGRFSTGLSTNSSGFKLIPSGFSLVLEPRRTGFNKIPSGCSGSLLNFFDLFLLWFFPFPGCLPQPDLFFRPRFDLLCGRFAVQRPVPRSATPRRRGFPLQRSLSRRTSPWRGGKFFPFLMNRSSRNCPRCLSTSSPRLHVCKVPEATYNMSVVTHAINASTILVIISRSINRHKEDIYFVCHGATNIRVLKHVTVKQDTKIMNQNTMKNSSGHDTHSRVGGVSKPAPAPPCPLETNAMFWLLGGGGGECDVIQGHTPHLKWRGGKWETGEKRGVTSWSYFKCRSPLRECRSHFLTGFGGHSWCVENMCASFDLPCRVGSSACKSSRVLLVGGSNEKHHVVAFVDHLHKDYNIHHLCLFESNTNRHVILMASKSHTWSGTNTWDIMDTDLGRHSPSTLSSPESVTEPMGLEATHLYTPSSSGKASEMRRVYTSPSFNIWKYLEGLITLSPFCHLMPYLGSGHLCKHTWLPRDLASEINGLPLLDGLAFEGLHYAGCFLRPGCRGLAGLFAHRGRLYGTLTVTPRLSRTVDGHTLIFAGVNGKCLDDQ</sequence>
<keyword evidence="1" id="KW-0472">Membrane</keyword>
<feature type="transmembrane region" description="Helical" evidence="1">
    <location>
        <begin position="54"/>
        <end position="74"/>
    </location>
</feature>
<gene>
    <name evidence="2" type="ORF">TCMB3V08_LOCUS3119</name>
</gene>
<organism evidence="2">
    <name type="scientific">Timema californicum</name>
    <name type="common">California timema</name>
    <name type="synonym">Walking stick</name>
    <dbReference type="NCBI Taxonomy" id="61474"/>
    <lineage>
        <taxon>Eukaryota</taxon>
        <taxon>Metazoa</taxon>
        <taxon>Ecdysozoa</taxon>
        <taxon>Arthropoda</taxon>
        <taxon>Hexapoda</taxon>
        <taxon>Insecta</taxon>
        <taxon>Pterygota</taxon>
        <taxon>Neoptera</taxon>
        <taxon>Polyneoptera</taxon>
        <taxon>Phasmatodea</taxon>
        <taxon>Timematodea</taxon>
        <taxon>Timematoidea</taxon>
        <taxon>Timematidae</taxon>
        <taxon>Timema</taxon>
    </lineage>
</organism>
<evidence type="ECO:0000313" key="2">
    <source>
        <dbReference type="EMBL" id="CAD7570414.1"/>
    </source>
</evidence>
<proteinExistence type="predicted"/>
<accession>A0A7R9J0J7</accession>
<keyword evidence="1" id="KW-1133">Transmembrane helix</keyword>
<protein>
    <submittedName>
        <fullName evidence="2">(California timema) hypothetical protein</fullName>
    </submittedName>
</protein>
<dbReference type="AlphaFoldDB" id="A0A7R9J0J7"/>
<name>A0A7R9J0J7_TIMCA</name>